<dbReference type="InterPro" id="IPR004659">
    <property type="entry name" value="RNase_E/G"/>
</dbReference>
<keyword evidence="6" id="KW-0698">rRNA processing</keyword>
<dbReference type="SUPFAM" id="SSF50249">
    <property type="entry name" value="Nucleic acid-binding proteins"/>
    <property type="match status" value="1"/>
</dbReference>
<organism evidence="17">
    <name type="scientific">marine sediment metagenome</name>
    <dbReference type="NCBI Taxonomy" id="412755"/>
    <lineage>
        <taxon>unclassified sequences</taxon>
        <taxon>metagenomes</taxon>
        <taxon>ecological metagenomes</taxon>
    </lineage>
</organism>
<dbReference type="PANTHER" id="PTHR30001">
    <property type="entry name" value="RIBONUCLEASE"/>
    <property type="match status" value="1"/>
</dbReference>
<keyword evidence="8" id="KW-0819">tRNA processing</keyword>
<comment type="subcellular location">
    <subcellularLocation>
        <location evidence="2">Cytoplasm</location>
    </subcellularLocation>
</comment>
<evidence type="ECO:0000256" key="12">
    <source>
        <dbReference type="ARBA" id="ARBA00022759"/>
    </source>
</evidence>
<name>A0A0F9W5E0_9ZZZZ</name>
<accession>A0A0F9W5E0</accession>
<dbReference type="CDD" id="cd04453">
    <property type="entry name" value="S1_RNase_E"/>
    <property type="match status" value="1"/>
</dbReference>
<reference evidence="17" key="1">
    <citation type="journal article" date="2015" name="Nature">
        <title>Complex archaea that bridge the gap between prokaryotes and eukaryotes.</title>
        <authorList>
            <person name="Spang A."/>
            <person name="Saw J.H."/>
            <person name="Jorgensen S.L."/>
            <person name="Zaremba-Niedzwiedzka K."/>
            <person name="Martijn J."/>
            <person name="Lind A.E."/>
            <person name="van Eijk R."/>
            <person name="Schleper C."/>
            <person name="Guy L."/>
            <person name="Ettema T.J."/>
        </authorList>
    </citation>
    <scope>NUCLEOTIDE SEQUENCE</scope>
</reference>
<evidence type="ECO:0000256" key="2">
    <source>
        <dbReference type="ARBA" id="ARBA00004496"/>
    </source>
</evidence>
<evidence type="ECO:0000256" key="5">
    <source>
        <dbReference type="ARBA" id="ARBA00022490"/>
    </source>
</evidence>
<dbReference type="InterPro" id="IPR019307">
    <property type="entry name" value="RNA-bd_AU-1/RNase_E/G"/>
</dbReference>
<evidence type="ECO:0000313" key="17">
    <source>
        <dbReference type="EMBL" id="KKO12496.1"/>
    </source>
</evidence>
<keyword evidence="12" id="KW-0255">Endonuclease</keyword>
<evidence type="ECO:0000256" key="9">
    <source>
        <dbReference type="ARBA" id="ARBA00022722"/>
    </source>
</evidence>
<keyword evidence="9" id="KW-0540">Nuclease</keyword>
<keyword evidence="14" id="KW-0460">Magnesium</keyword>
<evidence type="ECO:0000256" key="8">
    <source>
        <dbReference type="ARBA" id="ARBA00022694"/>
    </source>
</evidence>
<keyword evidence="5" id="KW-0963">Cytoplasm</keyword>
<evidence type="ECO:0000256" key="3">
    <source>
        <dbReference type="ARBA" id="ARBA00005663"/>
    </source>
</evidence>
<dbReference type="PANTHER" id="PTHR30001:SF0">
    <property type="entry name" value="RIBONUCLEASE G"/>
    <property type="match status" value="1"/>
</dbReference>
<gene>
    <name evidence="17" type="ORF">LCGC14_0005110</name>
</gene>
<comment type="caution">
    <text evidence="17">The sequence shown here is derived from an EMBL/GenBank/DDBJ whole genome shotgun (WGS) entry which is preliminary data.</text>
</comment>
<evidence type="ECO:0000256" key="1">
    <source>
        <dbReference type="ARBA" id="ARBA00001946"/>
    </source>
</evidence>
<dbReference type="InterPro" id="IPR012340">
    <property type="entry name" value="NA-bd_OB-fold"/>
</dbReference>
<keyword evidence="7" id="KW-0820">tRNA-binding</keyword>
<dbReference type="GO" id="GO:0019843">
    <property type="term" value="F:rRNA binding"/>
    <property type="evidence" value="ECO:0007669"/>
    <property type="project" value="UniProtKB-KW"/>
</dbReference>
<dbReference type="GO" id="GO:0006364">
    <property type="term" value="P:rRNA processing"/>
    <property type="evidence" value="ECO:0007669"/>
    <property type="project" value="UniProtKB-KW"/>
</dbReference>
<proteinExistence type="inferred from homology"/>
<sequence length="492" mass="55092">MSEEILINVTPRETRLALIDNGLLQEIYIERRSRSGHVGDIYLGKVVRGMPGMEAAFVDIGLERAAFLHCADIAPVGADGLEVSDAGAADIQKLLHEGQMIVVQVAKDPIGSKGARLTTHLTLPSRHLVYLPRNAHIGISLRLENEEERERLQATLGRCLAQEVAPDKGGFIIRTAAEGATEAELSEDIRFLRKLWAAVARRIEKNREIRVLYRDLPLYLRAVRDLITPQVEKIRVDTTDAFDEINGFVGDFIPDSLGRVELYRGERPIFDLYSIDDELDKALGRQVKLKSGGDLIIDQTEAMTTIDVNTGGYLGNRNHAETVLKTNLEAATAIARQLRIRNLGGIIILDFIDMVDAEHQRQVLRTLTRALEKDHARTMISGISELGLVEMTRKRTRESLGQILCSPCPVCAGRGRLKTPETICYEIFREIVRVARAYENDELLVMASQLVVDRLLDEESATLADLEVLTGKTIRFQVEPMYTQEQYDVVLF</sequence>
<dbReference type="InterPro" id="IPR048583">
    <property type="entry name" value="RNase_E_G_thioredoxin-like"/>
</dbReference>
<feature type="domain" description="S1 motif" evidence="16">
    <location>
        <begin position="37"/>
        <end position="120"/>
    </location>
</feature>
<dbReference type="GO" id="GO:0046872">
    <property type="term" value="F:metal ion binding"/>
    <property type="evidence" value="ECO:0007669"/>
    <property type="project" value="UniProtKB-KW"/>
</dbReference>
<dbReference type="NCBIfam" id="NF008689">
    <property type="entry name" value="PRK11712.1"/>
    <property type="match status" value="1"/>
</dbReference>
<dbReference type="Pfam" id="PF10150">
    <property type="entry name" value="RNase_E_G"/>
    <property type="match status" value="1"/>
</dbReference>
<comment type="similarity">
    <text evidence="3">Belongs to the RNase E/G family. RNase G subfamily.</text>
</comment>
<evidence type="ECO:0000256" key="4">
    <source>
        <dbReference type="ARBA" id="ARBA00017719"/>
    </source>
</evidence>
<dbReference type="NCBIfam" id="TIGR00757">
    <property type="entry name" value="RNaseEG"/>
    <property type="match status" value="1"/>
</dbReference>
<evidence type="ECO:0000256" key="10">
    <source>
        <dbReference type="ARBA" id="ARBA00022723"/>
    </source>
</evidence>
<dbReference type="GO" id="GO:0004519">
    <property type="term" value="F:endonuclease activity"/>
    <property type="evidence" value="ECO:0007669"/>
    <property type="project" value="UniProtKB-KW"/>
</dbReference>
<dbReference type="GO" id="GO:0008033">
    <property type="term" value="P:tRNA processing"/>
    <property type="evidence" value="ECO:0007669"/>
    <property type="project" value="UniProtKB-KW"/>
</dbReference>
<evidence type="ECO:0000256" key="6">
    <source>
        <dbReference type="ARBA" id="ARBA00022552"/>
    </source>
</evidence>
<dbReference type="EMBL" id="LAZR01000001">
    <property type="protein sequence ID" value="KKO12496.1"/>
    <property type="molecule type" value="Genomic_DNA"/>
</dbReference>
<dbReference type="AlphaFoldDB" id="A0A0F9W5E0"/>
<keyword evidence="15" id="KW-0694">RNA-binding</keyword>
<dbReference type="Pfam" id="PF20833">
    <property type="entry name" value="RNase_E_G_Thio"/>
    <property type="match status" value="1"/>
</dbReference>
<protein>
    <recommendedName>
        <fullName evidence="4">Ribonuclease G</fullName>
    </recommendedName>
</protein>
<evidence type="ECO:0000256" key="13">
    <source>
        <dbReference type="ARBA" id="ARBA00022801"/>
    </source>
</evidence>
<evidence type="ECO:0000256" key="11">
    <source>
        <dbReference type="ARBA" id="ARBA00022730"/>
    </source>
</evidence>
<keyword evidence="10" id="KW-0479">Metal-binding</keyword>
<dbReference type="GO" id="GO:0000049">
    <property type="term" value="F:tRNA binding"/>
    <property type="evidence" value="ECO:0007669"/>
    <property type="project" value="UniProtKB-KW"/>
</dbReference>
<dbReference type="Gene3D" id="3.40.1260.20">
    <property type="entry name" value="Ribonuclease E, catalytic domain"/>
    <property type="match status" value="1"/>
</dbReference>
<comment type="cofactor">
    <cofactor evidence="1">
        <name>Mg(2+)</name>
        <dbReference type="ChEBI" id="CHEBI:18420"/>
    </cofactor>
</comment>
<dbReference type="Gene3D" id="2.40.50.140">
    <property type="entry name" value="Nucleic acid-binding proteins"/>
    <property type="match status" value="1"/>
</dbReference>
<keyword evidence="11" id="KW-0699">rRNA-binding</keyword>
<evidence type="ECO:0000256" key="15">
    <source>
        <dbReference type="ARBA" id="ARBA00022884"/>
    </source>
</evidence>
<dbReference type="SMART" id="SM00316">
    <property type="entry name" value="S1"/>
    <property type="match status" value="1"/>
</dbReference>
<dbReference type="GO" id="GO:0005737">
    <property type="term" value="C:cytoplasm"/>
    <property type="evidence" value="ECO:0007669"/>
    <property type="project" value="UniProtKB-SubCell"/>
</dbReference>
<evidence type="ECO:0000259" key="16">
    <source>
        <dbReference type="SMART" id="SM00316"/>
    </source>
</evidence>
<dbReference type="GO" id="GO:0004540">
    <property type="term" value="F:RNA nuclease activity"/>
    <property type="evidence" value="ECO:0007669"/>
    <property type="project" value="InterPro"/>
</dbReference>
<keyword evidence="13" id="KW-0378">Hydrolase</keyword>
<dbReference type="GO" id="GO:0016787">
    <property type="term" value="F:hydrolase activity"/>
    <property type="evidence" value="ECO:0007669"/>
    <property type="project" value="UniProtKB-KW"/>
</dbReference>
<evidence type="ECO:0000256" key="7">
    <source>
        <dbReference type="ARBA" id="ARBA00022555"/>
    </source>
</evidence>
<dbReference type="InterPro" id="IPR003029">
    <property type="entry name" value="S1_domain"/>
</dbReference>
<evidence type="ECO:0000256" key="14">
    <source>
        <dbReference type="ARBA" id="ARBA00022842"/>
    </source>
</evidence>